<reference evidence="1" key="1">
    <citation type="journal article" date="2021" name="New Phytol.">
        <title>Evolutionary innovations through gain and loss of genes in the ectomycorrhizal Boletales.</title>
        <authorList>
            <person name="Wu G."/>
            <person name="Miyauchi S."/>
            <person name="Morin E."/>
            <person name="Kuo A."/>
            <person name="Drula E."/>
            <person name="Varga T."/>
            <person name="Kohler A."/>
            <person name="Feng B."/>
            <person name="Cao Y."/>
            <person name="Lipzen A."/>
            <person name="Daum C."/>
            <person name="Hundley H."/>
            <person name="Pangilinan J."/>
            <person name="Johnson J."/>
            <person name="Barry K."/>
            <person name="LaButti K."/>
            <person name="Ng V."/>
            <person name="Ahrendt S."/>
            <person name="Min B."/>
            <person name="Choi I.G."/>
            <person name="Park H."/>
            <person name="Plett J.M."/>
            <person name="Magnuson J."/>
            <person name="Spatafora J.W."/>
            <person name="Nagy L.G."/>
            <person name="Henrissat B."/>
            <person name="Grigoriev I.V."/>
            <person name="Yang Z.L."/>
            <person name="Xu J."/>
            <person name="Martin F.M."/>
        </authorList>
    </citation>
    <scope>NUCLEOTIDE SEQUENCE</scope>
    <source>
        <strain evidence="1">ATCC 28755</strain>
    </source>
</reference>
<accession>A0ACB8AEX5</accession>
<name>A0ACB8AEX5_9AGAM</name>
<evidence type="ECO:0000313" key="2">
    <source>
        <dbReference type="Proteomes" id="UP000790377"/>
    </source>
</evidence>
<organism evidence="1 2">
    <name type="scientific">Hygrophoropsis aurantiaca</name>
    <dbReference type="NCBI Taxonomy" id="72124"/>
    <lineage>
        <taxon>Eukaryota</taxon>
        <taxon>Fungi</taxon>
        <taxon>Dikarya</taxon>
        <taxon>Basidiomycota</taxon>
        <taxon>Agaricomycotina</taxon>
        <taxon>Agaricomycetes</taxon>
        <taxon>Agaricomycetidae</taxon>
        <taxon>Boletales</taxon>
        <taxon>Coniophorineae</taxon>
        <taxon>Hygrophoropsidaceae</taxon>
        <taxon>Hygrophoropsis</taxon>
    </lineage>
</organism>
<comment type="caution">
    <text evidence="1">The sequence shown here is derived from an EMBL/GenBank/DDBJ whole genome shotgun (WGS) entry which is preliminary data.</text>
</comment>
<protein>
    <submittedName>
        <fullName evidence="1">Thiolase-like protein</fullName>
    </submittedName>
</protein>
<dbReference type="Proteomes" id="UP000790377">
    <property type="component" value="Unassembled WGS sequence"/>
</dbReference>
<gene>
    <name evidence="1" type="ORF">BJ138DRAFT_1172324</name>
</gene>
<dbReference type="EMBL" id="MU267666">
    <property type="protein sequence ID" value="KAH7911829.1"/>
    <property type="molecule type" value="Genomic_DNA"/>
</dbReference>
<keyword evidence="2" id="KW-1185">Reference proteome</keyword>
<proteinExistence type="predicted"/>
<evidence type="ECO:0000313" key="1">
    <source>
        <dbReference type="EMBL" id="KAH7911829.1"/>
    </source>
</evidence>
<sequence length="463" mass="49986">MSSKTFRRTFIVGCGCTAFIKPRGLRTTEDMGLEAATKALLDSGLTYDAIETAFVGFCYGDSTSGQRALYNLGMTGIPITNVNNNCSTGSTALYQANNFVKSGLGDCALALGFERMAPGSLGTHFPDRPSPITLFNNRTIELEHSMSAGENFGPGAPRMFANAGQEYMDKYGGNINHLAQIASKNHAHSVNNPYSQFRSGWSVEQVLNAPKITNQLTKFMCSPTSDGAACCIVASEEFVHSHGLENQSIEIVAQGLETDEPVAFESNSAMEVVGYGMSKRCADKVFKQAGFESEGGRDQVGVVELHDCFSANELITYPALGLCPENEAHKMVERGDNTYGGKYVVNPSGGLEAKGHPLGATGLGMHFYITMQLREWAGPMQAPGLFDIPDKRGKFGLVHNIGIGGAVVVSLLRRPEFYNSSGEDGRARLGYNHGHECRPITRADLDKVKSKKSSNYVLQQAKL</sequence>